<feature type="domain" description="BD-FAE-like" evidence="2">
    <location>
        <begin position="10"/>
        <end position="222"/>
    </location>
</feature>
<dbReference type="SUPFAM" id="SSF53474">
    <property type="entry name" value="alpha/beta-Hydrolases"/>
    <property type="match status" value="1"/>
</dbReference>
<dbReference type="Gene3D" id="3.40.50.1820">
    <property type="entry name" value="alpha/beta hydrolase"/>
    <property type="match status" value="1"/>
</dbReference>
<accession>A0A0R1V0F7</accession>
<proteinExistence type="predicted"/>
<dbReference type="InterPro" id="IPR050300">
    <property type="entry name" value="GDXG_lipolytic_enzyme"/>
</dbReference>
<comment type="caution">
    <text evidence="3">The sequence shown here is derived from an EMBL/GenBank/DDBJ whole genome shotgun (WGS) entry which is preliminary data.</text>
</comment>
<name>A0A0R1V0F7_9LACO</name>
<evidence type="ECO:0000256" key="1">
    <source>
        <dbReference type="ARBA" id="ARBA00022801"/>
    </source>
</evidence>
<evidence type="ECO:0000313" key="3">
    <source>
        <dbReference type="EMBL" id="KRL98942.1"/>
    </source>
</evidence>
<dbReference type="Pfam" id="PF20434">
    <property type="entry name" value="BD-FAE"/>
    <property type="match status" value="1"/>
</dbReference>
<dbReference type="PANTHER" id="PTHR48081:SF6">
    <property type="entry name" value="PEPTIDASE S9 PROLYL OLIGOPEPTIDASE CATALYTIC DOMAIN-CONTAINING PROTEIN"/>
    <property type="match status" value="1"/>
</dbReference>
<evidence type="ECO:0000259" key="2">
    <source>
        <dbReference type="Pfam" id="PF20434"/>
    </source>
</evidence>
<protein>
    <submittedName>
        <fullName evidence="3">Xylan esterase</fullName>
    </submittedName>
</protein>
<dbReference type="PANTHER" id="PTHR48081">
    <property type="entry name" value="AB HYDROLASE SUPERFAMILY PROTEIN C4A8.06C"/>
    <property type="match status" value="1"/>
</dbReference>
<sequence>MENSTDIELKRKHPAIIICGGGGFVRITSREQEPVAFYFLNQGYQVFVLNYTTKSIGDGSYPTPLFDLSKMIATVRTRALEWNIDPHKIAILGFSAGGAVCGSLATEWQETYLSKKIGISSNMLRPDAVVLGYPLLDFVYQEKMLKVDKDREKILPLVNMKKKSFLPKALEAGIGKKATVTQLETASPISHITNHVPPIFLWGTSDDEMIYTGQLLNFAKKLSDLGLNYELHIFENGQHGLSLANYNSMPNGLEKNISIWEKLALNFLKKHM</sequence>
<evidence type="ECO:0000313" key="4">
    <source>
        <dbReference type="Proteomes" id="UP000051166"/>
    </source>
</evidence>
<keyword evidence="4" id="KW-1185">Reference proteome</keyword>
<dbReference type="AlphaFoldDB" id="A0A0R1V0F7"/>
<keyword evidence="1" id="KW-0378">Hydrolase</keyword>
<reference evidence="3 4" key="1">
    <citation type="journal article" date="2015" name="Genome Announc.">
        <title>Expanding the biotechnology potential of lactobacilli through comparative genomics of 213 strains and associated genera.</title>
        <authorList>
            <person name="Sun Z."/>
            <person name="Harris H.M."/>
            <person name="McCann A."/>
            <person name="Guo C."/>
            <person name="Argimon S."/>
            <person name="Zhang W."/>
            <person name="Yang X."/>
            <person name="Jeffery I.B."/>
            <person name="Cooney J.C."/>
            <person name="Kagawa T.F."/>
            <person name="Liu W."/>
            <person name="Song Y."/>
            <person name="Salvetti E."/>
            <person name="Wrobel A."/>
            <person name="Rasinkangas P."/>
            <person name="Parkhill J."/>
            <person name="Rea M.C."/>
            <person name="O'Sullivan O."/>
            <person name="Ritari J."/>
            <person name="Douillard F.P."/>
            <person name="Paul Ross R."/>
            <person name="Yang R."/>
            <person name="Briner A.E."/>
            <person name="Felis G.E."/>
            <person name="de Vos W.M."/>
            <person name="Barrangou R."/>
            <person name="Klaenhammer T.R."/>
            <person name="Caufield P.W."/>
            <person name="Cui Y."/>
            <person name="Zhang H."/>
            <person name="O'Toole P.W."/>
        </authorList>
    </citation>
    <scope>NUCLEOTIDE SEQUENCE [LARGE SCALE GENOMIC DNA]</scope>
    <source>
        <strain evidence="3 4">DSM 16230</strain>
    </source>
</reference>
<dbReference type="EMBL" id="AZFQ01000036">
    <property type="protein sequence ID" value="KRL98942.1"/>
    <property type="molecule type" value="Genomic_DNA"/>
</dbReference>
<organism evidence="3 4">
    <name type="scientific">Liquorilactobacillus satsumensis DSM 16230 = JCM 12392</name>
    <dbReference type="NCBI Taxonomy" id="1423801"/>
    <lineage>
        <taxon>Bacteria</taxon>
        <taxon>Bacillati</taxon>
        <taxon>Bacillota</taxon>
        <taxon>Bacilli</taxon>
        <taxon>Lactobacillales</taxon>
        <taxon>Lactobacillaceae</taxon>
        <taxon>Liquorilactobacillus</taxon>
    </lineage>
</organism>
<dbReference type="GO" id="GO:0016787">
    <property type="term" value="F:hydrolase activity"/>
    <property type="evidence" value="ECO:0007669"/>
    <property type="project" value="UniProtKB-KW"/>
</dbReference>
<dbReference type="InterPro" id="IPR029058">
    <property type="entry name" value="AB_hydrolase_fold"/>
</dbReference>
<dbReference type="InterPro" id="IPR049492">
    <property type="entry name" value="BD-FAE-like_dom"/>
</dbReference>
<dbReference type="Proteomes" id="UP000051166">
    <property type="component" value="Unassembled WGS sequence"/>
</dbReference>
<dbReference type="PATRIC" id="fig|1423801.4.peg.770"/>
<dbReference type="STRING" id="1423801.FD50_GL000760"/>
<gene>
    <name evidence="3" type="ORF">FD50_GL000760</name>
</gene>